<keyword evidence="1" id="KW-0479">Metal-binding</keyword>
<dbReference type="PROSITE" id="PS50188">
    <property type="entry name" value="B302_SPRY"/>
    <property type="match status" value="1"/>
</dbReference>
<evidence type="ECO:0000256" key="4">
    <source>
        <dbReference type="PROSITE-ProRule" id="PRU00024"/>
    </source>
</evidence>
<dbReference type="InterPro" id="IPR043136">
    <property type="entry name" value="B30.2/SPRY_sf"/>
</dbReference>
<dbReference type="GeneTree" id="ENSGT01030000234583"/>
<sequence>MCERHNTEEEEIQSHDRSMDSTLQKKRVFPGPGRYFTDMLKESGQHPITKPTHPVQTCHSFFLLLCQNKMATGGLSREHFICSVCLDVFSNPVTIPCGHNFCQGCIQSYWNKGECSCPLCMRKFAERPELAMNHVLDALSNTLRLAEPHREPAKISILPRKMAGKCTAIVEDLAQPSDVNTLCGEHGQPLSLFCLDDKALICAQCDSLGHKTHKTTPAEEQIPQIKQRFLKELLAKQNNVCTVKTEILKAKNTMESFKISASLQKQEQQTNFILLISAITEEQKQLMASMEEKEREMLLKTESEVQKMEKRFKSLEDEVTGMELALQGEEPGRLLQDYNALQKGSVDASPYCVSLDPEERLVQAGELKEMLHKEVDRIWKDQGCDARTALRVDPTASRCSLSTLKQYEKTITLDPNSVGRYIWLSLDMTSARNTYPYIQPHTLHPERLKQSEMVRGAQGYSRGCHYWQVHFKNLPSGSQEDSCCEVGVMYKENAGEMKESWRIRFSTSQSTPYAEANSGETVYTITTGNNSLSSIHVYLDCDSGILAVYGNVSSTVNIRQSNSFSAVNRVYSFNTKFSEPLYPMFVIPKGADIRLN</sequence>
<evidence type="ECO:0000313" key="10">
    <source>
        <dbReference type="Ensembl" id="ENSOTSP00005072073.1"/>
    </source>
</evidence>
<name>A0A8C8I6X7_ONCTS</name>
<dbReference type="SMART" id="SM00336">
    <property type="entry name" value="BBOX"/>
    <property type="match status" value="1"/>
</dbReference>
<feature type="compositionally biased region" description="Basic and acidic residues" evidence="6">
    <location>
        <begin position="1"/>
        <end position="19"/>
    </location>
</feature>
<dbReference type="Gene3D" id="3.30.40.10">
    <property type="entry name" value="Zinc/RING finger domain, C3HC4 (zinc finger)"/>
    <property type="match status" value="1"/>
</dbReference>
<dbReference type="PROSITE" id="PS50089">
    <property type="entry name" value="ZF_RING_2"/>
    <property type="match status" value="1"/>
</dbReference>
<dbReference type="RefSeq" id="XP_024266754.1">
    <property type="nucleotide sequence ID" value="XM_024410986.2"/>
</dbReference>
<dbReference type="Gene3D" id="3.30.160.60">
    <property type="entry name" value="Classic Zinc Finger"/>
    <property type="match status" value="1"/>
</dbReference>
<dbReference type="InterPro" id="IPR001870">
    <property type="entry name" value="B30.2/SPRY"/>
</dbReference>
<accession>A0A8C8I6X7</accession>
<dbReference type="GeneID" id="112243147"/>
<feature type="region of interest" description="Disordered" evidence="6">
    <location>
        <begin position="1"/>
        <end position="23"/>
    </location>
</feature>
<dbReference type="InterPro" id="IPR013320">
    <property type="entry name" value="ConA-like_dom_sf"/>
</dbReference>
<reference evidence="10" key="2">
    <citation type="submission" date="2025-09" db="UniProtKB">
        <authorList>
            <consortium name="Ensembl"/>
        </authorList>
    </citation>
    <scope>IDENTIFICATION</scope>
</reference>
<dbReference type="Pfam" id="PF25600">
    <property type="entry name" value="TRIM_CC"/>
    <property type="match status" value="1"/>
</dbReference>
<protein>
    <submittedName>
        <fullName evidence="10">Uncharacterized protein</fullName>
    </submittedName>
</protein>
<dbReference type="Pfam" id="PF13445">
    <property type="entry name" value="zf-RING_UBOX"/>
    <property type="match status" value="1"/>
</dbReference>
<dbReference type="GO" id="GO:0008270">
    <property type="term" value="F:zinc ion binding"/>
    <property type="evidence" value="ECO:0007669"/>
    <property type="project" value="UniProtKB-KW"/>
</dbReference>
<keyword evidence="5" id="KW-0175">Coiled coil</keyword>
<evidence type="ECO:0000256" key="5">
    <source>
        <dbReference type="SAM" id="Coils"/>
    </source>
</evidence>
<evidence type="ECO:0000256" key="6">
    <source>
        <dbReference type="SAM" id="MobiDB-lite"/>
    </source>
</evidence>
<feature type="coiled-coil region" evidence="5">
    <location>
        <begin position="276"/>
        <end position="325"/>
    </location>
</feature>
<dbReference type="PROSITE" id="PS50119">
    <property type="entry name" value="ZF_BBOX"/>
    <property type="match status" value="1"/>
</dbReference>
<feature type="domain" description="B30.2/SPRY" evidence="9">
    <location>
        <begin position="391"/>
        <end position="596"/>
    </location>
</feature>
<organism evidence="10 11">
    <name type="scientific">Oncorhynchus tshawytscha</name>
    <name type="common">Chinook salmon</name>
    <name type="synonym">Salmo tshawytscha</name>
    <dbReference type="NCBI Taxonomy" id="74940"/>
    <lineage>
        <taxon>Eukaryota</taxon>
        <taxon>Metazoa</taxon>
        <taxon>Chordata</taxon>
        <taxon>Craniata</taxon>
        <taxon>Vertebrata</taxon>
        <taxon>Euteleostomi</taxon>
        <taxon>Actinopterygii</taxon>
        <taxon>Neopterygii</taxon>
        <taxon>Teleostei</taxon>
        <taxon>Protacanthopterygii</taxon>
        <taxon>Salmoniformes</taxon>
        <taxon>Salmonidae</taxon>
        <taxon>Salmoninae</taxon>
        <taxon>Oncorhynchus</taxon>
    </lineage>
</organism>
<dbReference type="SUPFAM" id="SSF57845">
    <property type="entry name" value="B-box zinc-binding domain"/>
    <property type="match status" value="1"/>
</dbReference>
<keyword evidence="3" id="KW-0862">Zinc</keyword>
<dbReference type="Pfam" id="PF00643">
    <property type="entry name" value="zf-B_box"/>
    <property type="match status" value="1"/>
</dbReference>
<keyword evidence="11" id="KW-1185">Reference proteome</keyword>
<dbReference type="SUPFAM" id="SSF57850">
    <property type="entry name" value="RING/U-box"/>
    <property type="match status" value="1"/>
</dbReference>
<dbReference type="AlphaFoldDB" id="A0A8C8I6X7"/>
<dbReference type="InterPro" id="IPR050143">
    <property type="entry name" value="TRIM/RBCC"/>
</dbReference>
<dbReference type="InterPro" id="IPR001841">
    <property type="entry name" value="Znf_RING"/>
</dbReference>
<evidence type="ECO:0000256" key="1">
    <source>
        <dbReference type="ARBA" id="ARBA00022723"/>
    </source>
</evidence>
<dbReference type="SMART" id="SM00184">
    <property type="entry name" value="RING"/>
    <property type="match status" value="1"/>
</dbReference>
<dbReference type="InterPro" id="IPR013083">
    <property type="entry name" value="Znf_RING/FYVE/PHD"/>
</dbReference>
<evidence type="ECO:0000256" key="2">
    <source>
        <dbReference type="ARBA" id="ARBA00022771"/>
    </source>
</evidence>
<feature type="domain" description="RING-type" evidence="7">
    <location>
        <begin position="82"/>
        <end position="120"/>
    </location>
</feature>
<evidence type="ECO:0000313" key="11">
    <source>
        <dbReference type="Proteomes" id="UP000694402"/>
    </source>
</evidence>
<keyword evidence="2 4" id="KW-0863">Zinc-finger</keyword>
<evidence type="ECO:0000259" key="8">
    <source>
        <dbReference type="PROSITE" id="PS50119"/>
    </source>
</evidence>
<evidence type="ECO:0000256" key="3">
    <source>
        <dbReference type="ARBA" id="ARBA00022833"/>
    </source>
</evidence>
<gene>
    <name evidence="10" type="primary">LOC112243147</name>
</gene>
<evidence type="ECO:0000259" key="7">
    <source>
        <dbReference type="PROSITE" id="PS50089"/>
    </source>
</evidence>
<dbReference type="PRINTS" id="PR01407">
    <property type="entry name" value="BUTYPHLNCDUF"/>
</dbReference>
<dbReference type="KEGG" id="otw:112243147"/>
<dbReference type="Gene3D" id="2.60.120.920">
    <property type="match status" value="1"/>
</dbReference>
<dbReference type="PROSITE" id="PS00518">
    <property type="entry name" value="ZF_RING_1"/>
    <property type="match status" value="1"/>
</dbReference>
<dbReference type="InterPro" id="IPR003879">
    <property type="entry name" value="Butyrophylin_SPRY"/>
</dbReference>
<dbReference type="SUPFAM" id="SSF49899">
    <property type="entry name" value="Concanavalin A-like lectins/glucanases"/>
    <property type="match status" value="1"/>
</dbReference>
<dbReference type="Ensembl" id="ENSOTST00005078153.2">
    <property type="protein sequence ID" value="ENSOTSP00005072073.1"/>
    <property type="gene ID" value="ENSOTSG00005034059.2"/>
</dbReference>
<dbReference type="PANTHER" id="PTHR24103">
    <property type="entry name" value="E3 UBIQUITIN-PROTEIN LIGASE TRIM"/>
    <property type="match status" value="1"/>
</dbReference>
<feature type="domain" description="B box-type" evidence="8">
    <location>
        <begin position="178"/>
        <end position="218"/>
    </location>
</feature>
<reference evidence="10" key="1">
    <citation type="submission" date="2025-08" db="UniProtKB">
        <authorList>
            <consortium name="Ensembl"/>
        </authorList>
    </citation>
    <scope>IDENTIFICATION</scope>
</reference>
<dbReference type="InterPro" id="IPR027370">
    <property type="entry name" value="Znf-RING_euk"/>
</dbReference>
<dbReference type="InterPro" id="IPR017907">
    <property type="entry name" value="Znf_RING_CS"/>
</dbReference>
<dbReference type="Proteomes" id="UP000694402">
    <property type="component" value="Unassembled WGS sequence"/>
</dbReference>
<evidence type="ECO:0000259" key="9">
    <source>
        <dbReference type="PROSITE" id="PS50188"/>
    </source>
</evidence>
<dbReference type="InterPro" id="IPR058030">
    <property type="entry name" value="TRIM8/14/16/25/29/45/65_CC"/>
</dbReference>
<proteinExistence type="predicted"/>
<dbReference type="InterPro" id="IPR000315">
    <property type="entry name" value="Znf_B-box"/>
</dbReference>